<dbReference type="InterPro" id="IPR050707">
    <property type="entry name" value="HTH_MetabolicPath_Reg"/>
</dbReference>
<dbReference type="GO" id="GO:0045892">
    <property type="term" value="P:negative regulation of DNA-templated transcription"/>
    <property type="evidence" value="ECO:0007669"/>
    <property type="project" value="TreeGrafter"/>
</dbReference>
<evidence type="ECO:0000313" key="9">
    <source>
        <dbReference type="Proteomes" id="UP000182800"/>
    </source>
</evidence>
<dbReference type="Gene3D" id="3.30.450.40">
    <property type="match status" value="1"/>
</dbReference>
<dbReference type="Proteomes" id="UP000182800">
    <property type="component" value="Unassembled WGS sequence"/>
</dbReference>
<evidence type="ECO:0000259" key="4">
    <source>
        <dbReference type="PROSITE" id="PS51077"/>
    </source>
</evidence>
<keyword evidence="2 7" id="KW-0238">DNA-binding</keyword>
<dbReference type="InterPro" id="IPR014757">
    <property type="entry name" value="Tscrpt_reg_IclR_C"/>
</dbReference>
<feature type="domain" description="HTH iclR-type" evidence="4">
    <location>
        <begin position="8"/>
        <end position="70"/>
    </location>
</feature>
<dbReference type="SUPFAM" id="SSF55781">
    <property type="entry name" value="GAF domain-like"/>
    <property type="match status" value="1"/>
</dbReference>
<protein>
    <submittedName>
        <fullName evidence="7">DNA-binding transcriptional regulator, IclR family</fullName>
    </submittedName>
    <submittedName>
        <fullName evidence="6">IclR family transcriptional regulator of D-galactonate metabolism</fullName>
    </submittedName>
</protein>
<dbReference type="Pfam" id="PF01614">
    <property type="entry name" value="IclR_C"/>
    <property type="match status" value="1"/>
</dbReference>
<evidence type="ECO:0000256" key="2">
    <source>
        <dbReference type="ARBA" id="ARBA00023125"/>
    </source>
</evidence>
<evidence type="ECO:0000259" key="5">
    <source>
        <dbReference type="PROSITE" id="PS51078"/>
    </source>
</evidence>
<dbReference type="PANTHER" id="PTHR30136:SF24">
    <property type="entry name" value="HTH-TYPE TRANSCRIPTIONAL REPRESSOR ALLR"/>
    <property type="match status" value="1"/>
</dbReference>
<dbReference type="GO" id="GO:0003700">
    <property type="term" value="F:DNA-binding transcription factor activity"/>
    <property type="evidence" value="ECO:0007669"/>
    <property type="project" value="TreeGrafter"/>
</dbReference>
<dbReference type="Pfam" id="PF09339">
    <property type="entry name" value="HTH_IclR"/>
    <property type="match status" value="1"/>
</dbReference>
<dbReference type="AlphaFoldDB" id="A0A0P7YE94"/>
<comment type="caution">
    <text evidence="6">The sequence shown here is derived from an EMBL/GenBank/DDBJ whole genome shotgun (WGS) entry which is preliminary data.</text>
</comment>
<dbReference type="EMBL" id="LJSX01000001">
    <property type="protein sequence ID" value="KPQ12789.1"/>
    <property type="molecule type" value="Genomic_DNA"/>
</dbReference>
<reference evidence="7 9" key="2">
    <citation type="submission" date="2016-08" db="EMBL/GenBank/DDBJ databases">
        <authorList>
            <person name="Varghese N."/>
            <person name="Submissions Spin"/>
        </authorList>
    </citation>
    <scope>NUCLEOTIDE SEQUENCE [LARGE SCALE GENOMIC DNA]</scope>
    <source>
        <strain evidence="7 9">HL-109</strain>
    </source>
</reference>
<accession>A0A0P7YE94</accession>
<dbReference type="EMBL" id="FMBM01000003">
    <property type="protein sequence ID" value="SCC82536.1"/>
    <property type="molecule type" value="Genomic_DNA"/>
</dbReference>
<feature type="domain" description="IclR-ED" evidence="5">
    <location>
        <begin position="71"/>
        <end position="254"/>
    </location>
</feature>
<dbReference type="PROSITE" id="PS51078">
    <property type="entry name" value="ICLR_ED"/>
    <property type="match status" value="1"/>
</dbReference>
<dbReference type="OrthoDB" id="9807558at2"/>
<organism evidence="6 8">
    <name type="scientific">Saliniramus fredricksonii</name>
    <dbReference type="NCBI Taxonomy" id="1653334"/>
    <lineage>
        <taxon>Bacteria</taxon>
        <taxon>Pseudomonadati</taxon>
        <taxon>Pseudomonadota</taxon>
        <taxon>Alphaproteobacteria</taxon>
        <taxon>Hyphomicrobiales</taxon>
        <taxon>Salinarimonadaceae</taxon>
        <taxon>Saliniramus</taxon>
    </lineage>
</organism>
<dbReference type="Gene3D" id="1.10.10.10">
    <property type="entry name" value="Winged helix-like DNA-binding domain superfamily/Winged helix DNA-binding domain"/>
    <property type="match status" value="1"/>
</dbReference>
<dbReference type="STRING" id="1653334.GA0071312_3541"/>
<dbReference type="PATRIC" id="fig|1653334.4.peg.2050"/>
<evidence type="ECO:0000256" key="1">
    <source>
        <dbReference type="ARBA" id="ARBA00023015"/>
    </source>
</evidence>
<evidence type="ECO:0000256" key="3">
    <source>
        <dbReference type="ARBA" id="ARBA00023163"/>
    </source>
</evidence>
<dbReference type="PROSITE" id="PS51077">
    <property type="entry name" value="HTH_ICLR"/>
    <property type="match status" value="1"/>
</dbReference>
<dbReference type="InterPro" id="IPR005471">
    <property type="entry name" value="Tscrpt_reg_IclR_N"/>
</dbReference>
<reference evidence="6 8" key="1">
    <citation type="submission" date="2015-09" db="EMBL/GenBank/DDBJ databases">
        <title>Identification and resolution of microdiversity through metagenomic sequencing of parallel consortia.</title>
        <authorList>
            <person name="Nelson W.C."/>
            <person name="Romine M.F."/>
            <person name="Lindemann S.R."/>
        </authorList>
    </citation>
    <scope>NUCLEOTIDE SEQUENCE [LARGE SCALE GENOMIC DNA]</scope>
    <source>
        <strain evidence="6">HL-109</strain>
    </source>
</reference>
<dbReference type="GO" id="GO:0003677">
    <property type="term" value="F:DNA binding"/>
    <property type="evidence" value="ECO:0007669"/>
    <property type="project" value="UniProtKB-KW"/>
</dbReference>
<evidence type="ECO:0000313" key="8">
    <source>
        <dbReference type="Proteomes" id="UP000050497"/>
    </source>
</evidence>
<dbReference type="InterPro" id="IPR036390">
    <property type="entry name" value="WH_DNA-bd_sf"/>
</dbReference>
<keyword evidence="9" id="KW-1185">Reference proteome</keyword>
<evidence type="ECO:0000313" key="6">
    <source>
        <dbReference type="EMBL" id="KPQ12789.1"/>
    </source>
</evidence>
<dbReference type="SMART" id="SM00346">
    <property type="entry name" value="HTH_ICLR"/>
    <property type="match status" value="1"/>
</dbReference>
<dbReference type="InterPro" id="IPR036388">
    <property type="entry name" value="WH-like_DNA-bd_sf"/>
</dbReference>
<gene>
    <name evidence="7" type="ORF">GA0071312_3541</name>
    <name evidence="6" type="ORF">HLUCCO17_01445</name>
</gene>
<dbReference type="PANTHER" id="PTHR30136">
    <property type="entry name" value="HELIX-TURN-HELIX TRANSCRIPTIONAL REGULATOR, ICLR FAMILY"/>
    <property type="match status" value="1"/>
</dbReference>
<dbReference type="RefSeq" id="WP_074446349.1">
    <property type="nucleotide sequence ID" value="NZ_FMBM01000003.1"/>
</dbReference>
<keyword evidence="3" id="KW-0804">Transcription</keyword>
<evidence type="ECO:0000313" key="7">
    <source>
        <dbReference type="EMBL" id="SCC82536.1"/>
    </source>
</evidence>
<dbReference type="Proteomes" id="UP000050497">
    <property type="component" value="Unassembled WGS sequence"/>
</dbReference>
<dbReference type="InterPro" id="IPR029016">
    <property type="entry name" value="GAF-like_dom_sf"/>
</dbReference>
<sequence>MNEQSPSDGTVGKALSLLDKVAAYERPVRFSELLAESDLPKATLYRLLQTLVSQRMLTSDARSQGYSLGPRLIRLAHAAWRRASLAPVARQHLDALSALTGETIHLAQLDNAQVLYVDKRNATRPIPMFSDAGKIGPAYCTGIGKAILAFLDETERERAIAQQSFYRHTPHSLTDAQALRAELETVRVTGIAHDREEHEPQIICIATPILDASSRPLGGISVTSSTARTSLDALGRYRDDLRATAAAIARDFAVFSLLDTGNRDRETV</sequence>
<name>A0A0P7YE94_9HYPH</name>
<dbReference type="SUPFAM" id="SSF46785">
    <property type="entry name" value="Winged helix' DNA-binding domain"/>
    <property type="match status" value="1"/>
</dbReference>
<keyword evidence="1" id="KW-0805">Transcription regulation</keyword>
<proteinExistence type="predicted"/>